<dbReference type="AlphaFoldDB" id="A0A1R3JJH6"/>
<evidence type="ECO:0000313" key="3">
    <source>
        <dbReference type="Proteomes" id="UP000187203"/>
    </source>
</evidence>
<dbReference type="Proteomes" id="UP000187203">
    <property type="component" value="Unassembled WGS sequence"/>
</dbReference>
<name>A0A1R3JJH6_9ROSI</name>
<feature type="transmembrane region" description="Helical" evidence="1">
    <location>
        <begin position="26"/>
        <end position="48"/>
    </location>
</feature>
<evidence type="ECO:0000256" key="1">
    <source>
        <dbReference type="SAM" id="Phobius"/>
    </source>
</evidence>
<keyword evidence="1" id="KW-0472">Membrane</keyword>
<protein>
    <submittedName>
        <fullName evidence="2">WD repeat protein</fullName>
    </submittedName>
</protein>
<accession>A0A1R3JJH6</accession>
<gene>
    <name evidence="2" type="ORF">COLO4_16123</name>
</gene>
<organism evidence="2 3">
    <name type="scientific">Corchorus olitorius</name>
    <dbReference type="NCBI Taxonomy" id="93759"/>
    <lineage>
        <taxon>Eukaryota</taxon>
        <taxon>Viridiplantae</taxon>
        <taxon>Streptophyta</taxon>
        <taxon>Embryophyta</taxon>
        <taxon>Tracheophyta</taxon>
        <taxon>Spermatophyta</taxon>
        <taxon>Magnoliopsida</taxon>
        <taxon>eudicotyledons</taxon>
        <taxon>Gunneridae</taxon>
        <taxon>Pentapetalae</taxon>
        <taxon>rosids</taxon>
        <taxon>malvids</taxon>
        <taxon>Malvales</taxon>
        <taxon>Malvaceae</taxon>
        <taxon>Grewioideae</taxon>
        <taxon>Apeibeae</taxon>
        <taxon>Corchorus</taxon>
    </lineage>
</organism>
<keyword evidence="1" id="KW-0812">Transmembrane</keyword>
<dbReference type="OrthoDB" id="10291255at2759"/>
<sequence length="72" mass="8061">MSCTACGVVFQLIAEAAEAPAMDDSHAMIWDLCSMGMLFFLSPANILASSEFEKLRWPVLEGNSDDRFLRFR</sequence>
<keyword evidence="3" id="KW-1185">Reference proteome</keyword>
<keyword evidence="1" id="KW-1133">Transmembrane helix</keyword>
<proteinExistence type="predicted"/>
<dbReference type="EMBL" id="AWUE01015924">
    <property type="protein sequence ID" value="OMO94960.1"/>
    <property type="molecule type" value="Genomic_DNA"/>
</dbReference>
<comment type="caution">
    <text evidence="2">The sequence shown here is derived from an EMBL/GenBank/DDBJ whole genome shotgun (WGS) entry which is preliminary data.</text>
</comment>
<evidence type="ECO:0000313" key="2">
    <source>
        <dbReference type="EMBL" id="OMO94960.1"/>
    </source>
</evidence>
<reference evidence="3" key="1">
    <citation type="submission" date="2013-09" db="EMBL/GenBank/DDBJ databases">
        <title>Corchorus olitorius genome sequencing.</title>
        <authorList>
            <person name="Alam M."/>
            <person name="Haque M.S."/>
            <person name="Islam M.S."/>
            <person name="Emdad E.M."/>
            <person name="Islam M.M."/>
            <person name="Ahmed B."/>
            <person name="Halim A."/>
            <person name="Hossen Q.M.M."/>
            <person name="Hossain M.Z."/>
            <person name="Ahmed R."/>
            <person name="Khan M.M."/>
            <person name="Islam R."/>
            <person name="Rashid M.M."/>
            <person name="Khan S.A."/>
            <person name="Rahman M.S."/>
            <person name="Alam M."/>
            <person name="Yahiya A.S."/>
            <person name="Khan M.S."/>
            <person name="Azam M.S."/>
            <person name="Haque T."/>
            <person name="Lashkar M.Z.H."/>
            <person name="Akhand A.I."/>
            <person name="Morshed G."/>
            <person name="Roy S."/>
            <person name="Uddin K.S."/>
            <person name="Rabeya T."/>
            <person name="Hossain A.S."/>
            <person name="Chowdhury A."/>
            <person name="Snigdha A.R."/>
            <person name="Mortoza M.S."/>
            <person name="Matin S.A."/>
            <person name="Hoque S.M.E."/>
            <person name="Islam M.K."/>
            <person name="Roy D.K."/>
            <person name="Haider R."/>
            <person name="Moosa M.M."/>
            <person name="Elias S.M."/>
            <person name="Hasan A.M."/>
            <person name="Jahan S."/>
            <person name="Shafiuddin M."/>
            <person name="Mahmood N."/>
            <person name="Shommy N.S."/>
        </authorList>
    </citation>
    <scope>NUCLEOTIDE SEQUENCE [LARGE SCALE GENOMIC DNA]</scope>
    <source>
        <strain evidence="3">cv. O-4</strain>
    </source>
</reference>